<feature type="chain" id="PRO_5044707408" description="Saposin B-type domain-containing protein" evidence="1">
    <location>
        <begin position="22"/>
        <end position="94"/>
    </location>
</feature>
<gene>
    <name evidence="2" type="ORF">L3Y34_014922</name>
    <name evidence="3" type="ORF">L5515_001001</name>
</gene>
<keyword evidence="1" id="KW-0732">Signal</keyword>
<sequence>MKLFRVAIFFLTICFLKTTYSLDPCVLCSSFLAVPKTWDNAAEILNVVCTKLGCNECGELLKSTDLTTSYANMYPHIVDCRTNLCRNYCKKMLN</sequence>
<dbReference type="EMBL" id="CP090891">
    <property type="protein sequence ID" value="ULU11040.1"/>
    <property type="molecule type" value="Genomic_DNA"/>
</dbReference>
<reference evidence="2 4" key="2">
    <citation type="submission" date="2022-05" db="EMBL/GenBank/DDBJ databases">
        <title>Chromosome-level reference genomes for two strains of Caenorhabditis briggsae: an improved platform for comparative genomics.</title>
        <authorList>
            <person name="Stevens L."/>
            <person name="Andersen E.C."/>
        </authorList>
    </citation>
    <scope>NUCLEOTIDE SEQUENCE [LARGE SCALE GENOMIC DNA]</scope>
    <source>
        <strain evidence="2">QX1410_ONT</strain>
        <tissue evidence="2">Whole-organism</tissue>
    </source>
</reference>
<dbReference type="Proteomes" id="UP000827892">
    <property type="component" value="Chromosome I"/>
</dbReference>
<dbReference type="EMBL" id="CP092620">
    <property type="protein sequence ID" value="UMM12000.1"/>
    <property type="molecule type" value="Genomic_DNA"/>
</dbReference>
<proteinExistence type="predicted"/>
<name>A0AAE9IZ16_CAEBR</name>
<evidence type="ECO:0000313" key="5">
    <source>
        <dbReference type="Proteomes" id="UP000829354"/>
    </source>
</evidence>
<evidence type="ECO:0000256" key="1">
    <source>
        <dbReference type="SAM" id="SignalP"/>
    </source>
</evidence>
<organism evidence="2 4">
    <name type="scientific">Caenorhabditis briggsae</name>
    <dbReference type="NCBI Taxonomy" id="6238"/>
    <lineage>
        <taxon>Eukaryota</taxon>
        <taxon>Metazoa</taxon>
        <taxon>Ecdysozoa</taxon>
        <taxon>Nematoda</taxon>
        <taxon>Chromadorea</taxon>
        <taxon>Rhabditida</taxon>
        <taxon>Rhabditina</taxon>
        <taxon>Rhabditomorpha</taxon>
        <taxon>Rhabditoidea</taxon>
        <taxon>Rhabditidae</taxon>
        <taxon>Peloderinae</taxon>
        <taxon>Caenorhabditis</taxon>
    </lineage>
</organism>
<protein>
    <recommendedName>
        <fullName evidence="6">Saposin B-type domain-containing protein</fullName>
    </recommendedName>
</protein>
<reference evidence="3 5" key="1">
    <citation type="submission" date="2022-04" db="EMBL/GenBank/DDBJ databases">
        <title>Chromosome-level reference genomes for two strains of Caenorhabditis briggsae: an improved platform for comparative genomics.</title>
        <authorList>
            <person name="Stevens L."/>
            <person name="Andersen E."/>
        </authorList>
    </citation>
    <scope>NUCLEOTIDE SEQUENCE [LARGE SCALE GENOMIC DNA]</scope>
    <source>
        <strain evidence="3">VX34</strain>
        <tissue evidence="3">Whole-organism</tissue>
    </source>
</reference>
<accession>A0AAE9IZ16</accession>
<keyword evidence="5" id="KW-1185">Reference proteome</keyword>
<dbReference type="Proteomes" id="UP000829354">
    <property type="component" value="Chromosome I"/>
</dbReference>
<evidence type="ECO:0008006" key="6">
    <source>
        <dbReference type="Google" id="ProtNLM"/>
    </source>
</evidence>
<evidence type="ECO:0000313" key="2">
    <source>
        <dbReference type="EMBL" id="ULU11040.1"/>
    </source>
</evidence>
<evidence type="ECO:0000313" key="4">
    <source>
        <dbReference type="Proteomes" id="UP000827892"/>
    </source>
</evidence>
<dbReference type="PANTHER" id="PTHR36950">
    <property type="entry name" value="PROTEIN CBG24898-RELATED"/>
    <property type="match status" value="1"/>
</dbReference>
<dbReference type="PANTHER" id="PTHR36950:SF4">
    <property type="entry name" value="SAPOSIN B-TYPE DOMAIN-CONTAINING PROTEIN"/>
    <property type="match status" value="1"/>
</dbReference>
<dbReference type="AlphaFoldDB" id="A0AAE9IZ16"/>
<evidence type="ECO:0000313" key="3">
    <source>
        <dbReference type="EMBL" id="UMM12000.1"/>
    </source>
</evidence>
<feature type="signal peptide" evidence="1">
    <location>
        <begin position="1"/>
        <end position="21"/>
    </location>
</feature>